<feature type="non-terminal residue" evidence="2">
    <location>
        <position position="234"/>
    </location>
</feature>
<evidence type="ECO:0000313" key="2">
    <source>
        <dbReference type="EMBL" id="CAL1536428.1"/>
    </source>
</evidence>
<feature type="compositionally biased region" description="Low complexity" evidence="1">
    <location>
        <begin position="1"/>
        <end position="58"/>
    </location>
</feature>
<evidence type="ECO:0000256" key="1">
    <source>
        <dbReference type="SAM" id="MobiDB-lite"/>
    </source>
</evidence>
<feature type="non-terminal residue" evidence="2">
    <location>
        <position position="1"/>
    </location>
</feature>
<reference evidence="2 3" key="1">
    <citation type="submission" date="2024-04" db="EMBL/GenBank/DDBJ databases">
        <authorList>
            <consortium name="Genoscope - CEA"/>
            <person name="William W."/>
        </authorList>
    </citation>
    <scope>NUCLEOTIDE SEQUENCE [LARGE SCALE GENOMIC DNA]</scope>
</reference>
<gene>
    <name evidence="2" type="ORF">GSLYS_00010341001</name>
</gene>
<feature type="compositionally biased region" description="Polar residues" evidence="1">
    <location>
        <begin position="88"/>
        <end position="112"/>
    </location>
</feature>
<dbReference type="AlphaFoldDB" id="A0AAV2HVU0"/>
<keyword evidence="3" id="KW-1185">Reference proteome</keyword>
<organism evidence="2 3">
    <name type="scientific">Lymnaea stagnalis</name>
    <name type="common">Great pond snail</name>
    <name type="synonym">Helix stagnalis</name>
    <dbReference type="NCBI Taxonomy" id="6523"/>
    <lineage>
        <taxon>Eukaryota</taxon>
        <taxon>Metazoa</taxon>
        <taxon>Spiralia</taxon>
        <taxon>Lophotrochozoa</taxon>
        <taxon>Mollusca</taxon>
        <taxon>Gastropoda</taxon>
        <taxon>Heterobranchia</taxon>
        <taxon>Euthyneura</taxon>
        <taxon>Panpulmonata</taxon>
        <taxon>Hygrophila</taxon>
        <taxon>Lymnaeoidea</taxon>
        <taxon>Lymnaeidae</taxon>
        <taxon>Lymnaea</taxon>
    </lineage>
</organism>
<dbReference type="EMBL" id="CAXITT010000229">
    <property type="protein sequence ID" value="CAL1536428.1"/>
    <property type="molecule type" value="Genomic_DNA"/>
</dbReference>
<name>A0AAV2HVU0_LYMST</name>
<feature type="region of interest" description="Disordered" evidence="1">
    <location>
        <begin position="1"/>
        <end position="169"/>
    </location>
</feature>
<feature type="compositionally biased region" description="Low complexity" evidence="1">
    <location>
        <begin position="185"/>
        <end position="200"/>
    </location>
</feature>
<proteinExistence type="predicted"/>
<sequence>VPPVVSSSAVHSVPSSTVPPVASSSAVHSVPSSTVPHVASSSAVHSVPSSTVPAAVTSKPPIPPTHRDSSTSSSGINISKASERHSSDTLPTLTSSQHKALPTSQISSTAQKISPARNIASNNQELDKLAKGISRALGEDDSPSKHVAAIMSSNDDDFSDDDDNVANGFDDVLDTYRQDFRKAQSSVSNTSTLTLVSSSTDQGIQPSSLDKGSSVSDRSLDTPHTPDSKNNDSA</sequence>
<accession>A0AAV2HVU0</accession>
<dbReference type="Proteomes" id="UP001497497">
    <property type="component" value="Unassembled WGS sequence"/>
</dbReference>
<comment type="caution">
    <text evidence="2">The sequence shown here is derived from an EMBL/GenBank/DDBJ whole genome shotgun (WGS) entry which is preliminary data.</text>
</comment>
<feature type="compositionally biased region" description="Low complexity" evidence="1">
    <location>
        <begin position="70"/>
        <end position="80"/>
    </location>
</feature>
<feature type="region of interest" description="Disordered" evidence="1">
    <location>
        <begin position="182"/>
        <end position="234"/>
    </location>
</feature>
<protein>
    <submittedName>
        <fullName evidence="2">Uncharacterized protein</fullName>
    </submittedName>
</protein>
<feature type="compositionally biased region" description="Acidic residues" evidence="1">
    <location>
        <begin position="154"/>
        <end position="164"/>
    </location>
</feature>
<feature type="compositionally biased region" description="Basic and acidic residues" evidence="1">
    <location>
        <begin position="218"/>
        <end position="234"/>
    </location>
</feature>
<evidence type="ECO:0000313" key="3">
    <source>
        <dbReference type="Proteomes" id="UP001497497"/>
    </source>
</evidence>
<feature type="compositionally biased region" description="Polar residues" evidence="1">
    <location>
        <begin position="201"/>
        <end position="217"/>
    </location>
</feature>